<evidence type="ECO:0000256" key="1">
    <source>
        <dbReference type="SAM" id="MobiDB-lite"/>
    </source>
</evidence>
<feature type="region of interest" description="Disordered" evidence="1">
    <location>
        <begin position="1"/>
        <end position="38"/>
    </location>
</feature>
<sequence length="38" mass="4464">MSLKRMERLGPWRSDTGARSLWTGDGRIMQEQLSRSNR</sequence>
<dbReference type="AlphaFoldDB" id="A0A330LZT7"/>
<gene>
    <name evidence="2" type="ORF">SHEWBE_1953</name>
</gene>
<dbReference type="Proteomes" id="UP000250123">
    <property type="component" value="Chromosome SHEWBE"/>
</dbReference>
<dbReference type="EMBL" id="LS483452">
    <property type="protein sequence ID" value="SQH75919.1"/>
    <property type="molecule type" value="Genomic_DNA"/>
</dbReference>
<organism evidence="2 3">
    <name type="scientific">Shewanella benthica</name>
    <dbReference type="NCBI Taxonomy" id="43661"/>
    <lineage>
        <taxon>Bacteria</taxon>
        <taxon>Pseudomonadati</taxon>
        <taxon>Pseudomonadota</taxon>
        <taxon>Gammaproteobacteria</taxon>
        <taxon>Alteromonadales</taxon>
        <taxon>Shewanellaceae</taxon>
        <taxon>Shewanella</taxon>
    </lineage>
</organism>
<proteinExistence type="predicted"/>
<protein>
    <submittedName>
        <fullName evidence="2">Uncharacterized protein</fullName>
    </submittedName>
</protein>
<evidence type="ECO:0000313" key="2">
    <source>
        <dbReference type="EMBL" id="SQH75919.1"/>
    </source>
</evidence>
<feature type="compositionally biased region" description="Basic and acidic residues" evidence="1">
    <location>
        <begin position="1"/>
        <end position="10"/>
    </location>
</feature>
<dbReference type="KEGG" id="sbk:SHEWBE_1953"/>
<evidence type="ECO:0000313" key="3">
    <source>
        <dbReference type="Proteomes" id="UP000250123"/>
    </source>
</evidence>
<name>A0A330LZT7_9GAMM</name>
<accession>A0A330LZT7</accession>
<reference evidence="3" key="1">
    <citation type="submission" date="2018-06" db="EMBL/GenBank/DDBJ databases">
        <authorList>
            <person name="Cea G.-C."/>
            <person name="William W."/>
        </authorList>
    </citation>
    <scope>NUCLEOTIDE SEQUENCE [LARGE SCALE GENOMIC DNA]</scope>
    <source>
        <strain evidence="3">DB21MT-2</strain>
    </source>
</reference>